<dbReference type="InterPro" id="IPR015157">
    <property type="entry name" value="TMA7"/>
</dbReference>
<feature type="transmembrane region" description="Helical" evidence="2">
    <location>
        <begin position="167"/>
        <end position="187"/>
    </location>
</feature>
<dbReference type="AlphaFoldDB" id="A0A816NRK7"/>
<feature type="compositionally biased region" description="Basic and acidic residues" evidence="1">
    <location>
        <begin position="69"/>
        <end position="87"/>
    </location>
</feature>
<dbReference type="EMBL" id="CAJNRE010004809">
    <property type="protein sequence ID" value="CAF2039030.1"/>
    <property type="molecule type" value="Genomic_DNA"/>
</dbReference>
<comment type="caution">
    <text evidence="4">The sequence shown here is derived from an EMBL/GenBank/DDBJ whole genome shotgun (WGS) entry which is preliminary data.</text>
</comment>
<sequence length="293" mass="33438">MKFFSNFEFFLLIIDNKALCSAFLVDWSFKLTSFSCKRVRKTMSGRQGGKLKPLKNPKKEDKELDDDEKAFKEKQREEQKKLDDAKKKAAGKGPLKLGNPIITILAIGVGIHISWWSIQQNPALVPPSERRRNLLGFRIPYLSPPAADKYNEKIRTRRLFAPSGGSLSLTTAAVFVASISACFYLLVPLEYIRPEIIGWNRTEGVFAFRGRRFVEWLFMDRPQIPIVLGVSFYTLLYLHYKYDLIARWKGEPIYNDYSYIKQAAERERATRLAALSSFPTSETSLSSSSTGAN</sequence>
<gene>
    <name evidence="4" type="ORF">MBJ925_LOCUS11120</name>
</gene>
<evidence type="ECO:0000256" key="2">
    <source>
        <dbReference type="SAM" id="Phobius"/>
    </source>
</evidence>
<proteinExistence type="predicted"/>
<keyword evidence="2" id="KW-1133">Transmembrane helix</keyword>
<keyword evidence="3" id="KW-0732">Signal</keyword>
<keyword evidence="2" id="KW-0812">Transmembrane</keyword>
<evidence type="ECO:0000256" key="1">
    <source>
        <dbReference type="SAM" id="MobiDB-lite"/>
    </source>
</evidence>
<dbReference type="PANTHER" id="PTHR28632">
    <property type="entry name" value="TRANSLATION MACHINERY-ASSOCIATED PROTEIN 7"/>
    <property type="match status" value="1"/>
</dbReference>
<dbReference type="Pfam" id="PF09072">
    <property type="entry name" value="TMA7"/>
    <property type="match status" value="1"/>
</dbReference>
<feature type="region of interest" description="Disordered" evidence="1">
    <location>
        <begin position="45"/>
        <end position="90"/>
    </location>
</feature>
<name>A0A816NRK7_9BILA</name>
<evidence type="ECO:0000313" key="5">
    <source>
        <dbReference type="Proteomes" id="UP000663824"/>
    </source>
</evidence>
<feature type="signal peptide" evidence="3">
    <location>
        <begin position="1"/>
        <end position="22"/>
    </location>
</feature>
<keyword evidence="2" id="KW-0472">Membrane</keyword>
<organism evidence="4 5">
    <name type="scientific">Rotaria magnacalcarata</name>
    <dbReference type="NCBI Taxonomy" id="392030"/>
    <lineage>
        <taxon>Eukaryota</taxon>
        <taxon>Metazoa</taxon>
        <taxon>Spiralia</taxon>
        <taxon>Gnathifera</taxon>
        <taxon>Rotifera</taxon>
        <taxon>Eurotatoria</taxon>
        <taxon>Bdelloidea</taxon>
        <taxon>Philodinida</taxon>
        <taxon>Philodinidae</taxon>
        <taxon>Rotaria</taxon>
    </lineage>
</organism>
<protein>
    <submittedName>
        <fullName evidence="4">Uncharacterized protein</fullName>
    </submittedName>
</protein>
<feature type="transmembrane region" description="Helical" evidence="2">
    <location>
        <begin position="97"/>
        <end position="118"/>
    </location>
</feature>
<dbReference type="Proteomes" id="UP000663824">
    <property type="component" value="Unassembled WGS sequence"/>
</dbReference>
<evidence type="ECO:0000256" key="3">
    <source>
        <dbReference type="SAM" id="SignalP"/>
    </source>
</evidence>
<reference evidence="4" key="1">
    <citation type="submission" date="2021-02" db="EMBL/GenBank/DDBJ databases">
        <authorList>
            <person name="Nowell W R."/>
        </authorList>
    </citation>
    <scope>NUCLEOTIDE SEQUENCE</scope>
</reference>
<feature type="chain" id="PRO_5032333672" evidence="3">
    <location>
        <begin position="23"/>
        <end position="293"/>
    </location>
</feature>
<accession>A0A816NRK7</accession>
<evidence type="ECO:0000313" key="4">
    <source>
        <dbReference type="EMBL" id="CAF2039030.1"/>
    </source>
</evidence>